<organism evidence="10">
    <name type="scientific">Triticum urartu</name>
    <name type="common">Red wild einkorn</name>
    <name type="synonym">Crithodium urartu</name>
    <dbReference type="NCBI Taxonomy" id="4572"/>
    <lineage>
        <taxon>Eukaryota</taxon>
        <taxon>Viridiplantae</taxon>
        <taxon>Streptophyta</taxon>
        <taxon>Embryophyta</taxon>
        <taxon>Tracheophyta</taxon>
        <taxon>Spermatophyta</taxon>
        <taxon>Magnoliopsida</taxon>
        <taxon>Liliopsida</taxon>
        <taxon>Poales</taxon>
        <taxon>Poaceae</taxon>
        <taxon>BOP clade</taxon>
        <taxon>Pooideae</taxon>
        <taxon>Triticodae</taxon>
        <taxon>Triticeae</taxon>
        <taxon>Triticinae</taxon>
        <taxon>Triticum</taxon>
    </lineage>
</organism>
<keyword evidence="3" id="KW-0813">Transport</keyword>
<dbReference type="PANTHER" id="PTHR31851">
    <property type="entry name" value="FE(2+)/MN(2+) TRANSPORTER PCL1"/>
    <property type="match status" value="1"/>
</dbReference>
<accession>M7ZJE3</accession>
<sequence length="112" mass="11260">MAVNDTKLAAVADAENPAVLMAIGEYVSVCSQRDVEIAQLDLDGKRGGDEEKALPSPAQAAAASALAFSVGALVPLLAAGFIGGYHPRGLGLAKAVVLLGWGGDLGTSAWRG</sequence>
<keyword evidence="5" id="KW-0812">Transmembrane</keyword>
<evidence type="ECO:0000256" key="5">
    <source>
        <dbReference type="ARBA" id="ARBA00022692"/>
    </source>
</evidence>
<name>M7ZJE3_TRIUA</name>
<comment type="subcellular location">
    <subcellularLocation>
        <location evidence="1">Vacuole membrane</location>
        <topology evidence="1">Multi-pass membrane protein</topology>
    </subcellularLocation>
</comment>
<dbReference type="EMBL" id="KD112469">
    <property type="protein sequence ID" value="EMS60227.1"/>
    <property type="molecule type" value="Genomic_DNA"/>
</dbReference>
<keyword evidence="4" id="KW-0926">Vacuole</keyword>
<evidence type="ECO:0000256" key="2">
    <source>
        <dbReference type="ARBA" id="ARBA00007049"/>
    </source>
</evidence>
<comment type="similarity">
    <text evidence="2">Belongs to the CCC1 family.</text>
</comment>
<evidence type="ECO:0000313" key="10">
    <source>
        <dbReference type="EMBL" id="EMS60227.1"/>
    </source>
</evidence>
<evidence type="ECO:0000256" key="8">
    <source>
        <dbReference type="ARBA" id="ARBA00023136"/>
    </source>
</evidence>
<keyword evidence="3" id="KW-0406">Ion transport</keyword>
<dbReference type="InterPro" id="IPR008217">
    <property type="entry name" value="Ccc1_fam"/>
</dbReference>
<evidence type="ECO:0000256" key="7">
    <source>
        <dbReference type="ARBA" id="ARBA00023004"/>
    </source>
</evidence>
<gene>
    <name evidence="10" type="ORF">TRIUR3_11560</name>
</gene>
<keyword evidence="7" id="KW-0408">Iron</keyword>
<proteinExistence type="inferred from homology"/>
<evidence type="ECO:0000256" key="1">
    <source>
        <dbReference type="ARBA" id="ARBA00004128"/>
    </source>
</evidence>
<dbReference type="GO" id="GO:0030026">
    <property type="term" value="P:intracellular manganese ion homeostasis"/>
    <property type="evidence" value="ECO:0007669"/>
    <property type="project" value="InterPro"/>
</dbReference>
<dbReference type="GO" id="GO:0006826">
    <property type="term" value="P:iron ion transport"/>
    <property type="evidence" value="ECO:0007669"/>
    <property type="project" value="UniProtKB-KW"/>
</dbReference>
<evidence type="ECO:0000256" key="6">
    <source>
        <dbReference type="ARBA" id="ARBA00022989"/>
    </source>
</evidence>
<evidence type="ECO:0000256" key="4">
    <source>
        <dbReference type="ARBA" id="ARBA00022554"/>
    </source>
</evidence>
<dbReference type="STRING" id="4572.M7ZJE3"/>
<keyword evidence="6" id="KW-1133">Transmembrane helix</keyword>
<evidence type="ECO:0000256" key="9">
    <source>
        <dbReference type="ARBA" id="ARBA00044464"/>
    </source>
</evidence>
<keyword evidence="8" id="KW-0472">Membrane</keyword>
<dbReference type="AlphaFoldDB" id="M7ZJE3"/>
<reference evidence="10" key="1">
    <citation type="journal article" date="2013" name="Nature">
        <title>Draft genome of the wheat A-genome progenitor Triticum urartu.</title>
        <authorList>
            <person name="Ling H.Q."/>
            <person name="Zhao S."/>
            <person name="Liu D."/>
            <person name="Wang J."/>
            <person name="Sun H."/>
            <person name="Zhang C."/>
            <person name="Fan H."/>
            <person name="Li D."/>
            <person name="Dong L."/>
            <person name="Tao Y."/>
            <person name="Gao C."/>
            <person name="Wu H."/>
            <person name="Li Y."/>
            <person name="Cui Y."/>
            <person name="Guo X."/>
            <person name="Zheng S."/>
            <person name="Wang B."/>
            <person name="Yu K."/>
            <person name="Liang Q."/>
            <person name="Yang W."/>
            <person name="Lou X."/>
            <person name="Chen J."/>
            <person name="Feng M."/>
            <person name="Jian J."/>
            <person name="Zhang X."/>
            <person name="Luo G."/>
            <person name="Jiang Y."/>
            <person name="Liu J."/>
            <person name="Wang Z."/>
            <person name="Sha Y."/>
            <person name="Zhang B."/>
            <person name="Wu H."/>
            <person name="Tang D."/>
            <person name="Shen Q."/>
            <person name="Xue P."/>
            <person name="Zou S."/>
            <person name="Wang X."/>
            <person name="Liu X."/>
            <person name="Wang F."/>
            <person name="Yang Y."/>
            <person name="An X."/>
            <person name="Dong Z."/>
            <person name="Zhang K."/>
            <person name="Zhang X."/>
            <person name="Luo M.C."/>
            <person name="Dvorak J."/>
            <person name="Tong Y."/>
            <person name="Wang J."/>
            <person name="Yang H."/>
            <person name="Li Z."/>
            <person name="Wang D."/>
            <person name="Zhang A."/>
            <person name="Wang J."/>
        </authorList>
    </citation>
    <scope>NUCLEOTIDE SEQUENCE</scope>
</reference>
<protein>
    <submittedName>
        <fullName evidence="10">Uncharacterized protein</fullName>
    </submittedName>
</protein>
<dbReference type="eggNOG" id="KOG4473">
    <property type="taxonomic scope" value="Eukaryota"/>
</dbReference>
<evidence type="ECO:0000256" key="3">
    <source>
        <dbReference type="ARBA" id="ARBA00022496"/>
    </source>
</evidence>
<dbReference type="GO" id="GO:0005384">
    <property type="term" value="F:manganese ion transmembrane transporter activity"/>
    <property type="evidence" value="ECO:0007669"/>
    <property type="project" value="InterPro"/>
</dbReference>
<keyword evidence="3" id="KW-0410">Iron transport</keyword>
<comment type="catalytic activity">
    <reaction evidence="9">
        <text>Fe(2+)(in) = Fe(2+)(out)</text>
        <dbReference type="Rhea" id="RHEA:28486"/>
        <dbReference type="ChEBI" id="CHEBI:29033"/>
    </reaction>
    <physiologicalReaction direction="left-to-right" evidence="9">
        <dbReference type="Rhea" id="RHEA:28487"/>
    </physiologicalReaction>
</comment>
<dbReference type="GO" id="GO:0005774">
    <property type="term" value="C:vacuolar membrane"/>
    <property type="evidence" value="ECO:0007669"/>
    <property type="project" value="UniProtKB-SubCell"/>
</dbReference>